<evidence type="ECO:0008006" key="4">
    <source>
        <dbReference type="Google" id="ProtNLM"/>
    </source>
</evidence>
<evidence type="ECO:0000313" key="3">
    <source>
        <dbReference type="Proteomes" id="UP000199041"/>
    </source>
</evidence>
<dbReference type="Pfam" id="PF04343">
    <property type="entry name" value="DUF488"/>
    <property type="match status" value="1"/>
</dbReference>
<dbReference type="STRING" id="551991.SAMN05192529_110136"/>
<protein>
    <recommendedName>
        <fullName evidence="4">DUF488 domain-containing protein</fullName>
    </recommendedName>
</protein>
<dbReference type="PIRSF" id="PIRSF024492">
    <property type="entry name" value="UCP024492"/>
    <property type="match status" value="1"/>
</dbReference>
<dbReference type="RefSeq" id="WP_091397729.1">
    <property type="nucleotide sequence ID" value="NZ_FNQY01000010.1"/>
</dbReference>
<organism evidence="2 3">
    <name type="scientific">Arachidicoccus rhizosphaerae</name>
    <dbReference type="NCBI Taxonomy" id="551991"/>
    <lineage>
        <taxon>Bacteria</taxon>
        <taxon>Pseudomonadati</taxon>
        <taxon>Bacteroidota</taxon>
        <taxon>Chitinophagia</taxon>
        <taxon>Chitinophagales</taxon>
        <taxon>Chitinophagaceae</taxon>
        <taxon>Arachidicoccus</taxon>
    </lineage>
</organism>
<reference evidence="2 3" key="1">
    <citation type="submission" date="2016-10" db="EMBL/GenBank/DDBJ databases">
        <authorList>
            <person name="de Groot N.N."/>
        </authorList>
    </citation>
    <scope>NUCLEOTIDE SEQUENCE [LARGE SCALE GENOMIC DNA]</scope>
    <source>
        <strain evidence="2 3">Vu-144</strain>
    </source>
</reference>
<feature type="compositionally biased region" description="Polar residues" evidence="1">
    <location>
        <begin position="22"/>
        <end position="31"/>
    </location>
</feature>
<dbReference type="Proteomes" id="UP000199041">
    <property type="component" value="Unassembled WGS sequence"/>
</dbReference>
<name>A0A1H3ZCL9_9BACT</name>
<proteinExistence type="predicted"/>
<sequence length="208" mass="24161">MKVEEPFEKLHRESPHKHGELGSNQTAISTKSDADRRSPGEIYTIGHSNYPANQFLTLLSEFHIELLVDIRRFAGSKKWPQFSQKQLIDELKKVGIQYMHMEALGGRRKLSKDSKNINWRHPSFRAYADYMQTTPFLAAIHELEALAIKQITVIMCSEVLWWRCHRALVSDFLKSKDWIVYHIMGPNKMILHPYTSVAKIVNGHLSYQ</sequence>
<dbReference type="EMBL" id="FNQY01000010">
    <property type="protein sequence ID" value="SEA21092.1"/>
    <property type="molecule type" value="Genomic_DNA"/>
</dbReference>
<gene>
    <name evidence="2" type="ORF">SAMN05192529_110136</name>
</gene>
<dbReference type="InterPro" id="IPR007438">
    <property type="entry name" value="DUF488"/>
</dbReference>
<evidence type="ECO:0000313" key="2">
    <source>
        <dbReference type="EMBL" id="SEA21092.1"/>
    </source>
</evidence>
<dbReference type="OrthoDB" id="9789109at2"/>
<feature type="compositionally biased region" description="Basic and acidic residues" evidence="1">
    <location>
        <begin position="1"/>
        <end position="20"/>
    </location>
</feature>
<evidence type="ECO:0000256" key="1">
    <source>
        <dbReference type="SAM" id="MobiDB-lite"/>
    </source>
</evidence>
<dbReference type="PANTHER" id="PTHR39337">
    <property type="entry name" value="BLR5642 PROTEIN"/>
    <property type="match status" value="1"/>
</dbReference>
<accession>A0A1H3ZCL9</accession>
<feature type="region of interest" description="Disordered" evidence="1">
    <location>
        <begin position="1"/>
        <end position="40"/>
    </location>
</feature>
<dbReference type="AlphaFoldDB" id="A0A1H3ZCL9"/>
<dbReference type="InterPro" id="IPR014519">
    <property type="entry name" value="UCP024492"/>
</dbReference>
<dbReference type="PANTHER" id="PTHR39337:SF1">
    <property type="entry name" value="BLR5642 PROTEIN"/>
    <property type="match status" value="1"/>
</dbReference>
<keyword evidence="3" id="KW-1185">Reference proteome</keyword>